<evidence type="ECO:0000313" key="3">
    <source>
        <dbReference type="Proteomes" id="UP000325161"/>
    </source>
</evidence>
<keyword evidence="3" id="KW-1185">Reference proteome</keyword>
<dbReference type="RefSeq" id="WP_148816170.1">
    <property type="nucleotide sequence ID" value="NZ_CP043046.1"/>
</dbReference>
<keyword evidence="1" id="KW-1133">Transmembrane helix</keyword>
<dbReference type="AlphaFoldDB" id="A0A5C0B099"/>
<dbReference type="KEGG" id="pacr:FXN63_15710"/>
<organism evidence="2 3">
    <name type="scientific">Pigmentiphaga aceris</name>
    <dbReference type="NCBI Taxonomy" id="1940612"/>
    <lineage>
        <taxon>Bacteria</taxon>
        <taxon>Pseudomonadati</taxon>
        <taxon>Pseudomonadota</taxon>
        <taxon>Betaproteobacteria</taxon>
        <taxon>Burkholderiales</taxon>
        <taxon>Alcaligenaceae</taxon>
        <taxon>Pigmentiphaga</taxon>
    </lineage>
</organism>
<accession>A0A5C0B099</accession>
<proteinExistence type="predicted"/>
<dbReference type="EMBL" id="CP043046">
    <property type="protein sequence ID" value="QEI07123.1"/>
    <property type="molecule type" value="Genomic_DNA"/>
</dbReference>
<dbReference type="InterPro" id="IPR021762">
    <property type="entry name" value="DUF3325"/>
</dbReference>
<evidence type="ECO:0000256" key="1">
    <source>
        <dbReference type="SAM" id="Phobius"/>
    </source>
</evidence>
<gene>
    <name evidence="2" type="ORF">FXN63_15710</name>
</gene>
<dbReference type="Pfam" id="PF11804">
    <property type="entry name" value="DUF3325"/>
    <property type="match status" value="1"/>
</dbReference>
<protein>
    <submittedName>
        <fullName evidence="2">DUF3325 domain-containing protein</fullName>
    </submittedName>
</protein>
<evidence type="ECO:0000313" key="2">
    <source>
        <dbReference type="EMBL" id="QEI07123.1"/>
    </source>
</evidence>
<name>A0A5C0B099_9BURK</name>
<feature type="transmembrane region" description="Helical" evidence="1">
    <location>
        <begin position="67"/>
        <end position="86"/>
    </location>
</feature>
<keyword evidence="1" id="KW-0472">Membrane</keyword>
<dbReference type="OrthoDB" id="8858882at2"/>
<reference evidence="2 3" key="1">
    <citation type="submission" date="2019-08" db="EMBL/GenBank/DDBJ databases">
        <title>Amphibian skin-associated Pigmentiphaga: genome sequence and occurrence across geography and hosts.</title>
        <authorList>
            <person name="Bletz M.C."/>
            <person name="Bunk B."/>
            <person name="Sproeer C."/>
            <person name="Biwer P."/>
            <person name="Reiter S."/>
            <person name="Rabemananjara F.C.E."/>
            <person name="Schulz S."/>
            <person name="Overmann J."/>
            <person name="Vences M."/>
        </authorList>
    </citation>
    <scope>NUCLEOTIDE SEQUENCE [LARGE SCALE GENOMIC DNA]</scope>
    <source>
        <strain evidence="2 3">Mada1488</strain>
    </source>
</reference>
<keyword evidence="1" id="KW-0812">Transmembrane</keyword>
<dbReference type="Proteomes" id="UP000325161">
    <property type="component" value="Chromosome"/>
</dbReference>
<sequence>MSHLLTLLVSLGGFVSVCLSMPRHQEDLLARLLPARQSLVLRLTGWCLLAIAYGIATRAFGWGIGSVAWIGHLGAAAALVMISLLIHDRRTAR</sequence>
<feature type="transmembrane region" description="Helical" evidence="1">
    <location>
        <begin position="39"/>
        <end position="60"/>
    </location>
</feature>